<dbReference type="InterPro" id="IPR049244">
    <property type="entry name" value="DUF6879"/>
</dbReference>
<evidence type="ECO:0000259" key="2">
    <source>
        <dbReference type="Pfam" id="PF21806"/>
    </source>
</evidence>
<reference evidence="3 4" key="1">
    <citation type="submission" date="2017-04" db="EMBL/GenBank/DDBJ databases">
        <authorList>
            <person name="Afonso C.L."/>
            <person name="Miller P.J."/>
            <person name="Scott M.A."/>
            <person name="Spackman E."/>
            <person name="Goraichik I."/>
            <person name="Dimitrov K.M."/>
            <person name="Suarez D.L."/>
            <person name="Swayne D.E."/>
        </authorList>
    </citation>
    <scope>NUCLEOTIDE SEQUENCE [LARGE SCALE GENOMIC DNA]</scope>
    <source>
        <strain evidence="3 4">DSM 43828</strain>
    </source>
</reference>
<evidence type="ECO:0000313" key="4">
    <source>
        <dbReference type="Proteomes" id="UP000192674"/>
    </source>
</evidence>
<accession>A0A1Y5WUF2</accession>
<proteinExistence type="predicted"/>
<dbReference type="RefSeq" id="WP_084424252.1">
    <property type="nucleotide sequence ID" value="NZ_FWXV01000001.1"/>
</dbReference>
<dbReference type="Proteomes" id="UP000192674">
    <property type="component" value="Unassembled WGS sequence"/>
</dbReference>
<dbReference type="EMBL" id="FWXV01000001">
    <property type="protein sequence ID" value="SMC51607.1"/>
    <property type="molecule type" value="Genomic_DNA"/>
</dbReference>
<organism evidence="3 4">
    <name type="scientific">Kibdelosporangium aridum</name>
    <dbReference type="NCBI Taxonomy" id="2030"/>
    <lineage>
        <taxon>Bacteria</taxon>
        <taxon>Bacillati</taxon>
        <taxon>Actinomycetota</taxon>
        <taxon>Actinomycetes</taxon>
        <taxon>Pseudonocardiales</taxon>
        <taxon>Pseudonocardiaceae</taxon>
        <taxon>Kibdelosporangium</taxon>
    </lineage>
</organism>
<keyword evidence="1" id="KW-0472">Membrane</keyword>
<keyword evidence="1" id="KW-1133">Transmembrane helix</keyword>
<gene>
    <name evidence="3" type="ORF">SAMN05661093_00310</name>
</gene>
<dbReference type="Pfam" id="PF21806">
    <property type="entry name" value="DUF6879"/>
    <property type="match status" value="1"/>
</dbReference>
<sequence>MLRKVIITSVVGGCAYLLATLVLDSLAAQLIVAAGVGAVSLMVQFLIGFERRLAAVEDGQHGQTATLQRAVRQGFAKVSAATQLLARLEAAESKNNAIGRLVGQAAAIEPGASPLLVKFVETEMNRMTEFLHSVEHQELTYDGEDREWLLGLTCNATSSINAISLCTVDADKPGFWAQPLGLDYLAAQQVAIQRGVRIRRLFVVHGPEHVDDRSLRMVYESQASVGIEVRVLNATDMPLADFAVFDDVVSYEVVSGPRFAGADPVILCTRLVFRPDDVSRQMERFRDFWQRARPYGQSRALNDS</sequence>
<name>A0A1Y5WUF2_KIBAR</name>
<feature type="transmembrane region" description="Helical" evidence="1">
    <location>
        <begin position="5"/>
        <end position="23"/>
    </location>
</feature>
<protein>
    <recommendedName>
        <fullName evidence="2">DUF6879 domain-containing protein</fullName>
    </recommendedName>
</protein>
<keyword evidence="1" id="KW-0812">Transmembrane</keyword>
<evidence type="ECO:0000313" key="3">
    <source>
        <dbReference type="EMBL" id="SMC51607.1"/>
    </source>
</evidence>
<keyword evidence="4" id="KW-1185">Reference proteome</keyword>
<dbReference type="OrthoDB" id="3690563at2"/>
<evidence type="ECO:0000256" key="1">
    <source>
        <dbReference type="SAM" id="Phobius"/>
    </source>
</evidence>
<feature type="domain" description="DUF6879" evidence="2">
    <location>
        <begin position="187"/>
        <end position="296"/>
    </location>
</feature>
<dbReference type="AlphaFoldDB" id="A0A1Y5WUF2"/>
<feature type="transmembrane region" description="Helical" evidence="1">
    <location>
        <begin position="29"/>
        <end position="49"/>
    </location>
</feature>